<feature type="compositionally biased region" description="Low complexity" evidence="1">
    <location>
        <begin position="331"/>
        <end position="342"/>
    </location>
</feature>
<keyword evidence="2" id="KW-0812">Transmembrane</keyword>
<feature type="transmembrane region" description="Helical" evidence="2">
    <location>
        <begin position="22"/>
        <end position="44"/>
    </location>
</feature>
<dbReference type="InterPro" id="IPR000008">
    <property type="entry name" value="C2_dom"/>
</dbReference>
<feature type="compositionally biased region" description="Basic residues" evidence="1">
    <location>
        <begin position="689"/>
        <end position="701"/>
    </location>
</feature>
<dbReference type="AlphaFoldDB" id="A0A267FLX8"/>
<comment type="caution">
    <text evidence="4">The sequence shown here is derived from an EMBL/GenBank/DDBJ whole genome shotgun (WGS) entry which is preliminary data.</text>
</comment>
<evidence type="ECO:0000256" key="2">
    <source>
        <dbReference type="SAM" id="Phobius"/>
    </source>
</evidence>
<dbReference type="PANTHER" id="PTHR21119:SF5">
    <property type="entry name" value="C2 DOMAIN-CONTAINING PROTEIN"/>
    <property type="match status" value="1"/>
</dbReference>
<dbReference type="PROSITE" id="PS50004">
    <property type="entry name" value="C2"/>
    <property type="match status" value="1"/>
</dbReference>
<feature type="region of interest" description="Disordered" evidence="1">
    <location>
        <begin position="666"/>
        <end position="823"/>
    </location>
</feature>
<dbReference type="Gene3D" id="2.60.40.150">
    <property type="entry name" value="C2 domain"/>
    <property type="match status" value="1"/>
</dbReference>
<evidence type="ECO:0000256" key="1">
    <source>
        <dbReference type="SAM" id="MobiDB-lite"/>
    </source>
</evidence>
<dbReference type="Pfam" id="PF00168">
    <property type="entry name" value="C2"/>
    <property type="match status" value="1"/>
</dbReference>
<sequence>MADITGHLIWYKLGEAWASADILDIIFLGWCAFGLAVVLLAALLPNRDCWSGTALALVLSWLAWARAFYRRLGRTGSNASPMTTGADGLTTAAADGETCRWLNTLVTWYFLNRGAVDQTDGSGGGGDDFVNAWLRALNQAMERREGPKEKAIVFEELLVGSLPPKILYATAKHCDDTHNLAINLRVQAEELRMKILLPNSPNRRNCEVMLTDVNCCVQAELRLCRRGFNGSLRLAELPEGCASVRLLPGAPAAAAAAENPDDWIGRQVVAAIAAAVTEISTAPAGETAATTAATAAVSADGDASIDAAATSSPPPTPLPTTPPPRPPPPTRTSVSSSTSSAARPPPSPLQHQQQQPISPIVTPIDYELASSALRPLALTPAGNSGNGGVGGDGRRLLVKVVKAGGLHGAVSSFGGVPSHRPAAQLLTRAIVELDKPQQRHETGGVYGSTNPYWDQHFVFSLSPESTSLSIRVLHQLAANGAGSEELLGAAALPLSLLPPTGARVLQPLRPPGLWPASPSGQPLPSITLELLFVAEPVHREALRTGEEELAPVAAGTEKQIGNFTPSSSGVVSSSGSLSPADTLAPPPAPPPPTVEVTPAAEVVATGEASLRSSSLSRVVDEFMTSPDISYQLSSFSQSTLNGESRAMSSTELEDQVFDSNIRPDYTEFSSLGRKPKGQKPGRTGSVASRIKRVFSGRSKRHPAAESSSTVLDQDVLSAPNALRLGNGGPSGPNGDGTGPPHQASPLGPPELSKSRARGLSASFRRLFSGAKRKNRRTSESADSEQQTRQQKQAMPAAPPPTFYSLQKPGKPPRIRPWDSDEIL</sequence>
<dbReference type="SUPFAM" id="SSF49562">
    <property type="entry name" value="C2 domain (Calcium/lipid-binding domain, CaLB)"/>
    <property type="match status" value="1"/>
</dbReference>
<feature type="compositionally biased region" description="Pro residues" evidence="1">
    <location>
        <begin position="312"/>
        <end position="330"/>
    </location>
</feature>
<dbReference type="SMART" id="SM00239">
    <property type="entry name" value="C2"/>
    <property type="match status" value="1"/>
</dbReference>
<feature type="compositionally biased region" description="Low complexity" evidence="1">
    <location>
        <begin position="566"/>
        <end position="583"/>
    </location>
</feature>
<keyword evidence="2" id="KW-1133">Transmembrane helix</keyword>
<feature type="region of interest" description="Disordered" evidence="1">
    <location>
        <begin position="560"/>
        <end position="595"/>
    </location>
</feature>
<accession>A0A267FLX8</accession>
<dbReference type="Proteomes" id="UP000215902">
    <property type="component" value="Unassembled WGS sequence"/>
</dbReference>
<dbReference type="InterPro" id="IPR035892">
    <property type="entry name" value="C2_domain_sf"/>
</dbReference>
<feature type="compositionally biased region" description="Gly residues" evidence="1">
    <location>
        <begin position="725"/>
        <end position="737"/>
    </location>
</feature>
<feature type="region of interest" description="Disordered" evidence="1">
    <location>
        <begin position="305"/>
        <end position="356"/>
    </location>
</feature>
<evidence type="ECO:0000313" key="5">
    <source>
        <dbReference type="Proteomes" id="UP000215902"/>
    </source>
</evidence>
<feature type="compositionally biased region" description="Pro residues" evidence="1">
    <location>
        <begin position="584"/>
        <end position="593"/>
    </location>
</feature>
<proteinExistence type="predicted"/>
<dbReference type="PANTHER" id="PTHR21119">
    <property type="entry name" value="C2 DOMAIN-CONTAINING PROTEIN"/>
    <property type="match status" value="1"/>
</dbReference>
<feature type="transmembrane region" description="Helical" evidence="2">
    <location>
        <begin position="50"/>
        <end position="69"/>
    </location>
</feature>
<dbReference type="OrthoDB" id="9976063at2759"/>
<reference evidence="4 5" key="1">
    <citation type="submission" date="2017-06" db="EMBL/GenBank/DDBJ databases">
        <title>A platform for efficient transgenesis in Macrostomum lignano, a flatworm model organism for stem cell research.</title>
        <authorList>
            <person name="Berezikov E."/>
        </authorList>
    </citation>
    <scope>NUCLEOTIDE SEQUENCE [LARGE SCALE GENOMIC DNA]</scope>
    <source>
        <strain evidence="4">DV1</strain>
        <tissue evidence="4">Whole organism</tissue>
    </source>
</reference>
<dbReference type="STRING" id="282301.A0A267FLX8"/>
<protein>
    <recommendedName>
        <fullName evidence="3">C2 domain-containing protein</fullName>
    </recommendedName>
</protein>
<keyword evidence="2" id="KW-0472">Membrane</keyword>
<evidence type="ECO:0000313" key="4">
    <source>
        <dbReference type="EMBL" id="PAA74039.1"/>
    </source>
</evidence>
<keyword evidence="5" id="KW-1185">Reference proteome</keyword>
<dbReference type="InterPro" id="IPR039934">
    <property type="entry name" value="C2CD2/C2CD2L"/>
</dbReference>
<gene>
    <name evidence="4" type="ORF">BOX15_Mlig019395g1</name>
</gene>
<evidence type="ECO:0000259" key="3">
    <source>
        <dbReference type="PROSITE" id="PS50004"/>
    </source>
</evidence>
<dbReference type="EMBL" id="NIVC01000980">
    <property type="protein sequence ID" value="PAA74039.1"/>
    <property type="molecule type" value="Genomic_DNA"/>
</dbReference>
<feature type="domain" description="C2" evidence="3">
    <location>
        <begin position="375"/>
        <end position="508"/>
    </location>
</feature>
<name>A0A267FLX8_9PLAT</name>
<organism evidence="4 5">
    <name type="scientific">Macrostomum lignano</name>
    <dbReference type="NCBI Taxonomy" id="282301"/>
    <lineage>
        <taxon>Eukaryota</taxon>
        <taxon>Metazoa</taxon>
        <taxon>Spiralia</taxon>
        <taxon>Lophotrochozoa</taxon>
        <taxon>Platyhelminthes</taxon>
        <taxon>Rhabditophora</taxon>
        <taxon>Macrostomorpha</taxon>
        <taxon>Macrostomida</taxon>
        <taxon>Macrostomidae</taxon>
        <taxon>Macrostomum</taxon>
    </lineage>
</organism>